<dbReference type="EC" id="2.1.1.199" evidence="6"/>
<dbReference type="GO" id="GO:0005737">
    <property type="term" value="C:cytoplasm"/>
    <property type="evidence" value="ECO:0007669"/>
    <property type="project" value="UniProtKB-SubCell"/>
</dbReference>
<feature type="binding site" evidence="6">
    <location>
        <position position="211"/>
    </location>
    <ligand>
        <name>S-adenosyl-L-methionine</name>
        <dbReference type="ChEBI" id="CHEBI:59789"/>
    </ligand>
</feature>
<comment type="caution">
    <text evidence="8">The sequence shown here is derived from an EMBL/GenBank/DDBJ whole genome shotgun (WGS) entry which is preliminary data.</text>
</comment>
<dbReference type="HAMAP" id="MF_01007">
    <property type="entry name" value="16SrRNA_methyltr_H"/>
    <property type="match status" value="1"/>
</dbReference>
<evidence type="ECO:0000256" key="5">
    <source>
        <dbReference type="ARBA" id="ARBA00022691"/>
    </source>
</evidence>
<organism evidence="8 9">
    <name type="scientific">Luteolibacter yonseiensis</name>
    <dbReference type="NCBI Taxonomy" id="1144680"/>
    <lineage>
        <taxon>Bacteria</taxon>
        <taxon>Pseudomonadati</taxon>
        <taxon>Verrucomicrobiota</taxon>
        <taxon>Verrucomicrobiia</taxon>
        <taxon>Verrucomicrobiales</taxon>
        <taxon>Verrucomicrobiaceae</taxon>
        <taxon>Luteolibacter</taxon>
    </lineage>
</organism>
<evidence type="ECO:0000256" key="2">
    <source>
        <dbReference type="ARBA" id="ARBA00022552"/>
    </source>
</evidence>
<keyword evidence="2 6" id="KW-0698">rRNA processing</keyword>
<comment type="catalytic activity">
    <reaction evidence="6">
        <text>cytidine(1402) in 16S rRNA + S-adenosyl-L-methionine = N(4)-methylcytidine(1402) in 16S rRNA + S-adenosyl-L-homocysteine + H(+)</text>
        <dbReference type="Rhea" id="RHEA:42928"/>
        <dbReference type="Rhea" id="RHEA-COMP:10286"/>
        <dbReference type="Rhea" id="RHEA-COMP:10287"/>
        <dbReference type="ChEBI" id="CHEBI:15378"/>
        <dbReference type="ChEBI" id="CHEBI:57856"/>
        <dbReference type="ChEBI" id="CHEBI:59789"/>
        <dbReference type="ChEBI" id="CHEBI:74506"/>
        <dbReference type="ChEBI" id="CHEBI:82748"/>
        <dbReference type="EC" id="2.1.1.199"/>
    </reaction>
</comment>
<dbReference type="InterPro" id="IPR002903">
    <property type="entry name" value="RsmH"/>
</dbReference>
<dbReference type="Gene3D" id="1.10.150.170">
    <property type="entry name" value="Putative methyltransferase TM0872, insert domain"/>
    <property type="match status" value="1"/>
</dbReference>
<comment type="similarity">
    <text evidence="1 6">Belongs to the methyltransferase superfamily. RsmH family.</text>
</comment>
<dbReference type="SUPFAM" id="SSF53335">
    <property type="entry name" value="S-adenosyl-L-methionine-dependent methyltransferases"/>
    <property type="match status" value="1"/>
</dbReference>
<feature type="region of interest" description="Disordered" evidence="7">
    <location>
        <begin position="65"/>
        <end position="87"/>
    </location>
</feature>
<reference evidence="8" key="1">
    <citation type="submission" date="2021-01" db="EMBL/GenBank/DDBJ databases">
        <title>Modified the classification status of verrucomicrobia.</title>
        <authorList>
            <person name="Feng X."/>
        </authorList>
    </citation>
    <scope>NUCLEOTIDE SEQUENCE</scope>
    <source>
        <strain evidence="8">JCM 18052</strain>
    </source>
</reference>
<feature type="binding site" evidence="6">
    <location>
        <position position="190"/>
    </location>
    <ligand>
        <name>S-adenosyl-L-methionine</name>
        <dbReference type="ChEBI" id="CHEBI:59789"/>
    </ligand>
</feature>
<gene>
    <name evidence="6 8" type="primary">rsmH</name>
    <name evidence="8" type="ORF">JIN84_02005</name>
</gene>
<keyword evidence="5 6" id="KW-0949">S-adenosyl-L-methionine</keyword>
<name>A0A934R0S0_9BACT</name>
<keyword evidence="3 6" id="KW-0489">Methyltransferase</keyword>
<comment type="function">
    <text evidence="6">Specifically methylates the N4 position of cytidine in position 1402 (C1402) of 16S rRNA.</text>
</comment>
<dbReference type="PANTHER" id="PTHR11265">
    <property type="entry name" value="S-ADENOSYL-METHYLTRANSFERASE MRAW"/>
    <property type="match status" value="1"/>
</dbReference>
<feature type="binding site" evidence="6">
    <location>
        <begin position="146"/>
        <end position="148"/>
    </location>
    <ligand>
        <name>S-adenosyl-L-methionine</name>
        <dbReference type="ChEBI" id="CHEBI:59789"/>
    </ligand>
</feature>
<dbReference type="GO" id="GO:0070475">
    <property type="term" value="P:rRNA base methylation"/>
    <property type="evidence" value="ECO:0007669"/>
    <property type="project" value="UniProtKB-UniRule"/>
</dbReference>
<evidence type="ECO:0000256" key="4">
    <source>
        <dbReference type="ARBA" id="ARBA00022679"/>
    </source>
</evidence>
<dbReference type="InterPro" id="IPR023397">
    <property type="entry name" value="SAM-dep_MeTrfase_MraW_recog"/>
</dbReference>
<keyword evidence="4 6" id="KW-0808">Transferase</keyword>
<dbReference type="GO" id="GO:0071424">
    <property type="term" value="F:rRNA (cytosine-N4-)-methyltransferase activity"/>
    <property type="evidence" value="ECO:0007669"/>
    <property type="project" value="UniProtKB-UniRule"/>
</dbReference>
<sequence>MAGRKKSLGTELLSLFETVVRAAPGWLSARPSTDFPTPGAVVSLRRAGWFEALFGKSLRPVADESTTRGLEDIPSDEVAGSGQHAASSLPTDACAAPGWLSARASVNFSEIVAADGYHLPVFPAETEEWMAAGPGKFIIDGTLGGGGHSEIFLKSGARVLGVDRDPEALAHARARLAHYGERFSTWEGNFSQLLETPAIRQGDLADGLLMDLGVSSRQLDSAERGFSFMREGPLDMRMGPSSPRTAADIVNKWPEAEIVRILFEFGEESKARRIAGAIVRQRAIKPFTTTLDLADFIEKTIGRHGRTHPATKTFQAIRMAVNEELESLATALANASSALKPGGRLLIITFHSLEDRMVKRFLKHRSTEFLDDPGWPEPRPNPDYQYRLLCRKAIAPSAEEISLNPRARSAKLRVAQLLHPKS</sequence>
<comment type="subcellular location">
    <subcellularLocation>
        <location evidence="6">Cytoplasm</location>
    </subcellularLocation>
</comment>
<evidence type="ECO:0000256" key="3">
    <source>
        <dbReference type="ARBA" id="ARBA00022603"/>
    </source>
</evidence>
<dbReference type="Pfam" id="PF01795">
    <property type="entry name" value="Methyltransf_5"/>
    <property type="match status" value="1"/>
</dbReference>
<dbReference type="InterPro" id="IPR029063">
    <property type="entry name" value="SAM-dependent_MTases_sf"/>
</dbReference>
<dbReference type="EMBL" id="JAENIK010000004">
    <property type="protein sequence ID" value="MBK1814367.1"/>
    <property type="molecule type" value="Genomic_DNA"/>
</dbReference>
<protein>
    <recommendedName>
        <fullName evidence="6">Ribosomal RNA small subunit methyltransferase H</fullName>
        <ecNumber evidence="6">2.1.1.199</ecNumber>
    </recommendedName>
    <alternativeName>
        <fullName evidence="6">16S rRNA m(4)C1402 methyltransferase</fullName>
    </alternativeName>
    <alternativeName>
        <fullName evidence="6">rRNA (cytosine-N(4)-)-methyltransferase RsmH</fullName>
    </alternativeName>
</protein>
<evidence type="ECO:0000256" key="7">
    <source>
        <dbReference type="SAM" id="MobiDB-lite"/>
    </source>
</evidence>
<evidence type="ECO:0000313" key="9">
    <source>
        <dbReference type="Proteomes" id="UP000600139"/>
    </source>
</evidence>
<dbReference type="PANTHER" id="PTHR11265:SF0">
    <property type="entry name" value="12S RRNA N4-METHYLCYTIDINE METHYLTRANSFERASE"/>
    <property type="match status" value="1"/>
</dbReference>
<dbReference type="NCBIfam" id="TIGR00006">
    <property type="entry name" value="16S rRNA (cytosine(1402)-N(4))-methyltransferase RsmH"/>
    <property type="match status" value="1"/>
</dbReference>
<evidence type="ECO:0000256" key="1">
    <source>
        <dbReference type="ARBA" id="ARBA00010396"/>
    </source>
</evidence>
<evidence type="ECO:0000313" key="8">
    <source>
        <dbReference type="EMBL" id="MBK1814367.1"/>
    </source>
</evidence>
<proteinExistence type="inferred from homology"/>
<dbReference type="SUPFAM" id="SSF81799">
    <property type="entry name" value="Putative methyltransferase TM0872, insert domain"/>
    <property type="match status" value="1"/>
</dbReference>
<dbReference type="Gene3D" id="3.40.50.150">
    <property type="entry name" value="Vaccinia Virus protein VP39"/>
    <property type="match status" value="1"/>
</dbReference>
<evidence type="ECO:0000256" key="6">
    <source>
        <dbReference type="HAMAP-Rule" id="MF_01007"/>
    </source>
</evidence>
<keyword evidence="6" id="KW-0963">Cytoplasm</keyword>
<accession>A0A934R0S0</accession>
<dbReference type="AlphaFoldDB" id="A0A934R0S0"/>
<feature type="binding site" evidence="6">
    <location>
        <position position="218"/>
    </location>
    <ligand>
        <name>S-adenosyl-L-methionine</name>
        <dbReference type="ChEBI" id="CHEBI:59789"/>
    </ligand>
</feature>
<keyword evidence="9" id="KW-1185">Reference proteome</keyword>
<dbReference type="Proteomes" id="UP000600139">
    <property type="component" value="Unassembled WGS sequence"/>
</dbReference>
<feature type="binding site" evidence="6">
    <location>
        <position position="163"/>
    </location>
    <ligand>
        <name>S-adenosyl-L-methionine</name>
        <dbReference type="ChEBI" id="CHEBI:59789"/>
    </ligand>
</feature>